<dbReference type="InterPro" id="IPR041468">
    <property type="entry name" value="HTH_ParB/Spo0J"/>
</dbReference>
<proteinExistence type="inferred from homology"/>
<evidence type="ECO:0000256" key="7">
    <source>
        <dbReference type="HAMAP-Rule" id="MF_02015"/>
    </source>
</evidence>
<name>A0ABU6MDI5_9BACI</name>
<dbReference type="InterPro" id="IPR036086">
    <property type="entry name" value="ParB/Sulfiredoxin_sf"/>
</dbReference>
<dbReference type="EMBL" id="JARMAB010000008">
    <property type="protein sequence ID" value="MED1202711.1"/>
    <property type="molecule type" value="Genomic_DNA"/>
</dbReference>
<keyword evidence="4 7" id="KW-0238">DNA-binding</keyword>
<dbReference type="CDD" id="cd16393">
    <property type="entry name" value="SPO0J_N"/>
    <property type="match status" value="1"/>
</dbReference>
<dbReference type="Pfam" id="PF17762">
    <property type="entry name" value="HTH_ParB"/>
    <property type="match status" value="1"/>
</dbReference>
<feature type="compositionally biased region" description="Basic and acidic residues" evidence="8">
    <location>
        <begin position="14"/>
        <end position="23"/>
    </location>
</feature>
<dbReference type="Gene3D" id="1.10.10.2830">
    <property type="match status" value="1"/>
</dbReference>
<dbReference type="InterPro" id="IPR023705">
    <property type="entry name" value="Nucleoid_occlusion_protein"/>
</dbReference>
<evidence type="ECO:0000256" key="4">
    <source>
        <dbReference type="ARBA" id="ARBA00023125"/>
    </source>
</evidence>
<evidence type="ECO:0000256" key="3">
    <source>
        <dbReference type="ARBA" id="ARBA00022618"/>
    </source>
</evidence>
<comment type="subcellular location">
    <subcellularLocation>
        <location evidence="7">Cytoplasm</location>
        <location evidence="7">Nucleoid</location>
    </subcellularLocation>
</comment>
<dbReference type="HAMAP" id="MF_02015">
    <property type="entry name" value="ParB_Noc"/>
    <property type="match status" value="1"/>
</dbReference>
<reference evidence="10 11" key="1">
    <citation type="submission" date="2023-03" db="EMBL/GenBank/DDBJ databases">
        <title>Bacillus Genome Sequencing.</title>
        <authorList>
            <person name="Dunlap C."/>
        </authorList>
    </citation>
    <scope>NUCLEOTIDE SEQUENCE [LARGE SCALE GENOMIC DNA]</scope>
    <source>
        <strain evidence="10 11">B-23453</strain>
    </source>
</reference>
<dbReference type="SUPFAM" id="SSF110849">
    <property type="entry name" value="ParB/Sulfiredoxin"/>
    <property type="match status" value="1"/>
</dbReference>
<keyword evidence="5 7" id="KW-0717">Septation</keyword>
<feature type="DNA-binding region" description="H-T-H motif" evidence="7">
    <location>
        <begin position="155"/>
        <end position="174"/>
    </location>
</feature>
<evidence type="ECO:0000256" key="8">
    <source>
        <dbReference type="SAM" id="MobiDB-lite"/>
    </source>
</evidence>
<keyword evidence="6 7" id="KW-0131">Cell cycle</keyword>
<evidence type="ECO:0000256" key="1">
    <source>
        <dbReference type="ARBA" id="ARBA00006295"/>
    </source>
</evidence>
<comment type="function">
    <text evidence="7">Effects nucleoid occlusion by binding relatively nonspecifically to DNA and preventing the assembly of the division machinery in the vicinity of the nucleoid, especially under conditions that disturb the cell cycle. It helps to coordinate cell division and chromosome segregation by preventing the formation of the Z ring through the nucleoid, which would cause chromosome breakage.</text>
</comment>
<dbReference type="InterPro" id="IPR050336">
    <property type="entry name" value="Chromosome_partition/occlusion"/>
</dbReference>
<accession>A0ABU6MDI5</accession>
<comment type="caution">
    <text evidence="10">The sequence shown here is derived from an EMBL/GenBank/DDBJ whole genome shotgun (WGS) entry which is preliminary data.</text>
</comment>
<organism evidence="10 11">
    <name type="scientific">Heyndrickxia acidicola</name>
    <dbReference type="NCBI Taxonomy" id="209389"/>
    <lineage>
        <taxon>Bacteria</taxon>
        <taxon>Bacillati</taxon>
        <taxon>Bacillota</taxon>
        <taxon>Bacilli</taxon>
        <taxon>Bacillales</taxon>
        <taxon>Bacillaceae</taxon>
        <taxon>Heyndrickxia</taxon>
    </lineage>
</organism>
<gene>
    <name evidence="7 10" type="primary">noc</name>
    <name evidence="10" type="ORF">P4T90_06340</name>
</gene>
<keyword evidence="2 7" id="KW-0963">Cytoplasm</keyword>
<dbReference type="SMART" id="SM00470">
    <property type="entry name" value="ParB"/>
    <property type="match status" value="1"/>
</dbReference>
<evidence type="ECO:0000259" key="9">
    <source>
        <dbReference type="SMART" id="SM00470"/>
    </source>
</evidence>
<dbReference type="PANTHER" id="PTHR33375:SF8">
    <property type="entry name" value="NUCLEOID OCCLUSION PROTEIN"/>
    <property type="match status" value="1"/>
</dbReference>
<feature type="compositionally biased region" description="Acidic residues" evidence="8">
    <location>
        <begin position="24"/>
        <end position="35"/>
    </location>
</feature>
<protein>
    <recommendedName>
        <fullName evidence="7">Nucleoid occlusion protein</fullName>
        <shortName evidence="7">Noc</shortName>
    </recommendedName>
</protein>
<feature type="domain" description="ParB-like N-terminal" evidence="9">
    <location>
        <begin position="39"/>
        <end position="129"/>
    </location>
</feature>
<comment type="similarity">
    <text evidence="1 7">Belongs to the ParB family.</text>
</comment>
<dbReference type="Pfam" id="PF02195">
    <property type="entry name" value="ParB_N"/>
    <property type="match status" value="1"/>
</dbReference>
<dbReference type="InterPro" id="IPR004437">
    <property type="entry name" value="ParB/RepB/Spo0J"/>
</dbReference>
<dbReference type="InterPro" id="IPR003115">
    <property type="entry name" value="ParB_N"/>
</dbReference>
<dbReference type="Proteomes" id="UP001341444">
    <property type="component" value="Unassembled WGS sequence"/>
</dbReference>
<keyword evidence="3 7" id="KW-0132">Cell division</keyword>
<dbReference type="NCBIfam" id="TIGR04285">
    <property type="entry name" value="nucleoid_noc"/>
    <property type="match status" value="1"/>
</dbReference>
<evidence type="ECO:0000256" key="6">
    <source>
        <dbReference type="ARBA" id="ARBA00023306"/>
    </source>
</evidence>
<keyword evidence="11" id="KW-1185">Reference proteome</keyword>
<dbReference type="PANTHER" id="PTHR33375">
    <property type="entry name" value="CHROMOSOME-PARTITIONING PROTEIN PARB-RELATED"/>
    <property type="match status" value="1"/>
</dbReference>
<evidence type="ECO:0000313" key="11">
    <source>
        <dbReference type="Proteomes" id="UP001341444"/>
    </source>
</evidence>
<dbReference type="NCBIfam" id="TIGR00180">
    <property type="entry name" value="parB_part"/>
    <property type="match status" value="1"/>
</dbReference>
<evidence type="ECO:0000313" key="10">
    <source>
        <dbReference type="EMBL" id="MED1202711.1"/>
    </source>
</evidence>
<dbReference type="Gene3D" id="3.90.1530.30">
    <property type="match status" value="1"/>
</dbReference>
<evidence type="ECO:0000256" key="2">
    <source>
        <dbReference type="ARBA" id="ARBA00022490"/>
    </source>
</evidence>
<sequence length="294" mass="33728">MKHPFSRFFSVGEKVQETEKELSVEETEEDLSNDNEEVKKIPVSNIVPNRFQPRTVFDDEKIEELARTIHTHGIIQPIVVREFEDQQYEIIAGERRFRAVSKLGWETVPAIIKNLSDKETASVALIENLQREELSPIEEAVAYGKLLELHNLTQEALAQRLGKGQSTVANKLRLLKLPQEVQDALLKKQITERHARALIPLKVPEKQILLLKDIVEKNLNVKQTEDQVVKMLNTTVKKPKPRRQAFSKDMRIAVNTIRQSLSMVSDNGIKLDSEEEDFGEYYQITIKIPKKGSN</sequence>
<dbReference type="RefSeq" id="WP_066267746.1">
    <property type="nucleotide sequence ID" value="NZ_JARMAB010000008.1"/>
</dbReference>
<feature type="region of interest" description="Disordered" evidence="8">
    <location>
        <begin position="1"/>
        <end position="36"/>
    </location>
</feature>
<evidence type="ECO:0000256" key="5">
    <source>
        <dbReference type="ARBA" id="ARBA00023210"/>
    </source>
</evidence>